<gene>
    <name evidence="1" type="ORF">GGQ74_000736</name>
</gene>
<keyword evidence="2" id="KW-1185">Reference proteome</keyword>
<evidence type="ECO:0000313" key="1">
    <source>
        <dbReference type="EMBL" id="NJB67096.1"/>
    </source>
</evidence>
<accession>A0A846QEC8</accession>
<organism evidence="1 2">
    <name type="scientific">Desulfobaculum xiamenense</name>
    <dbReference type="NCBI Taxonomy" id="995050"/>
    <lineage>
        <taxon>Bacteria</taxon>
        <taxon>Pseudomonadati</taxon>
        <taxon>Thermodesulfobacteriota</taxon>
        <taxon>Desulfovibrionia</taxon>
        <taxon>Desulfovibrionales</taxon>
        <taxon>Desulfovibrionaceae</taxon>
        <taxon>Desulfobaculum</taxon>
    </lineage>
</organism>
<dbReference type="Pfam" id="PF02348">
    <property type="entry name" value="CTP_transf_3"/>
    <property type="match status" value="1"/>
</dbReference>
<dbReference type="EMBL" id="JAATJA010000001">
    <property type="protein sequence ID" value="NJB67096.1"/>
    <property type="molecule type" value="Genomic_DNA"/>
</dbReference>
<proteinExistence type="predicted"/>
<protein>
    <submittedName>
        <fullName evidence="1">Spore coat polysaccharide biosynthesis protein SpsF</fullName>
    </submittedName>
</protein>
<name>A0A846QEC8_9BACT</name>
<dbReference type="AlphaFoldDB" id="A0A846QEC8"/>
<sequence length="214" mass="23846">MFRAFVQARMSSSRFPGKVLAPFRGFPLLHHVIERVARVIPRSRITVATSTEFTDDPLAGYAATLGVRVHRGPLDNVFERFRGCLAEYPCDWFYRVCADSPLIRPDLLGSLAHHADPAQADIVTNVFPRTFPRGLSAELVRSAAFMAVDGRVLTPAEREHVTLHFYNHPDHYRIVNVPNPERIPDGGDSYTVDTLADIHRLEDAVAAAGENRCG</sequence>
<reference evidence="1 2" key="1">
    <citation type="submission" date="2020-03" db="EMBL/GenBank/DDBJ databases">
        <title>Genomic Encyclopedia of Type Strains, Phase IV (KMG-IV): sequencing the most valuable type-strain genomes for metagenomic binning, comparative biology and taxonomic classification.</title>
        <authorList>
            <person name="Goeker M."/>
        </authorList>
    </citation>
    <scope>NUCLEOTIDE SEQUENCE [LARGE SCALE GENOMIC DNA]</scope>
    <source>
        <strain evidence="1 2">DSM 24233</strain>
    </source>
</reference>
<dbReference type="GO" id="GO:0005829">
    <property type="term" value="C:cytosol"/>
    <property type="evidence" value="ECO:0007669"/>
    <property type="project" value="TreeGrafter"/>
</dbReference>
<dbReference type="PANTHER" id="PTHR42866:SF1">
    <property type="entry name" value="SPORE COAT POLYSACCHARIDE BIOSYNTHESIS PROTEIN SPSF"/>
    <property type="match status" value="1"/>
</dbReference>
<dbReference type="SUPFAM" id="SSF53448">
    <property type="entry name" value="Nucleotide-diphospho-sugar transferases"/>
    <property type="match status" value="1"/>
</dbReference>
<evidence type="ECO:0000313" key="2">
    <source>
        <dbReference type="Proteomes" id="UP000580856"/>
    </source>
</evidence>
<dbReference type="InterPro" id="IPR003329">
    <property type="entry name" value="Cytidylyl_trans"/>
</dbReference>
<comment type="caution">
    <text evidence="1">The sequence shown here is derived from an EMBL/GenBank/DDBJ whole genome shotgun (WGS) entry which is preliminary data.</text>
</comment>
<dbReference type="PANTHER" id="PTHR42866">
    <property type="entry name" value="3-DEOXY-MANNO-OCTULOSONATE CYTIDYLYLTRANSFERASE"/>
    <property type="match status" value="1"/>
</dbReference>
<dbReference type="InterPro" id="IPR029044">
    <property type="entry name" value="Nucleotide-diphossugar_trans"/>
</dbReference>
<dbReference type="Proteomes" id="UP000580856">
    <property type="component" value="Unassembled WGS sequence"/>
</dbReference>
<dbReference type="Gene3D" id="3.90.550.10">
    <property type="entry name" value="Spore Coat Polysaccharide Biosynthesis Protein SpsA, Chain A"/>
    <property type="match status" value="1"/>
</dbReference>
<dbReference type="RefSeq" id="WP_167940181.1">
    <property type="nucleotide sequence ID" value="NZ_JAATJA010000001.1"/>
</dbReference>